<dbReference type="EMBL" id="ABOX02000017">
    <property type="protein sequence ID" value="EEF60344.1"/>
    <property type="molecule type" value="Genomic_DNA"/>
</dbReference>
<keyword evidence="2" id="KW-1185">Reference proteome</keyword>
<protein>
    <recommendedName>
        <fullName evidence="3">TIR domain-containing protein</fullName>
    </recommendedName>
</protein>
<reference evidence="1 2" key="1">
    <citation type="journal article" date="2011" name="J. Bacteriol.">
        <title>Genome sequence of 'Pedosphaera parvula' Ellin514, an aerobic Verrucomicrobial isolate from pasture soil.</title>
        <authorList>
            <person name="Kant R."/>
            <person name="van Passel M.W."/>
            <person name="Sangwan P."/>
            <person name="Palva A."/>
            <person name="Lucas S."/>
            <person name="Copeland A."/>
            <person name="Lapidus A."/>
            <person name="Glavina Del Rio T."/>
            <person name="Dalin E."/>
            <person name="Tice H."/>
            <person name="Bruce D."/>
            <person name="Goodwin L."/>
            <person name="Pitluck S."/>
            <person name="Chertkov O."/>
            <person name="Larimer F.W."/>
            <person name="Land M.L."/>
            <person name="Hauser L."/>
            <person name="Brettin T.S."/>
            <person name="Detter J.C."/>
            <person name="Han S."/>
            <person name="de Vos W.M."/>
            <person name="Janssen P.H."/>
            <person name="Smidt H."/>
        </authorList>
    </citation>
    <scope>NUCLEOTIDE SEQUENCE [LARGE SCALE GENOMIC DNA]</scope>
    <source>
        <strain evidence="1 2">Ellin514</strain>
    </source>
</reference>
<dbReference type="AlphaFoldDB" id="B9XI83"/>
<comment type="caution">
    <text evidence="1">The sequence shown here is derived from an EMBL/GenBank/DDBJ whole genome shotgun (WGS) entry which is preliminary data.</text>
</comment>
<dbReference type="InterPro" id="IPR035897">
    <property type="entry name" value="Toll_tir_struct_dom_sf"/>
</dbReference>
<dbReference type="Gene3D" id="3.40.50.10140">
    <property type="entry name" value="Toll/interleukin-1 receptor homology (TIR) domain"/>
    <property type="match status" value="1"/>
</dbReference>
<gene>
    <name evidence="1" type="ORF">Cflav_PD3314</name>
</gene>
<sequence>METLGATEHKFDVFLSHSSKDKPTVHPLLLNRYASFVIRVWFDVEESLGSLPAIW</sequence>
<accession>B9XI83</accession>
<organism evidence="1 2">
    <name type="scientific">Pedosphaera parvula (strain Ellin514)</name>
    <dbReference type="NCBI Taxonomy" id="320771"/>
    <lineage>
        <taxon>Bacteria</taxon>
        <taxon>Pseudomonadati</taxon>
        <taxon>Verrucomicrobiota</taxon>
        <taxon>Pedosphaerae</taxon>
        <taxon>Pedosphaerales</taxon>
        <taxon>Pedosphaeraceae</taxon>
        <taxon>Pedosphaera</taxon>
    </lineage>
</organism>
<name>B9XI83_PEDPL</name>
<proteinExistence type="predicted"/>
<evidence type="ECO:0000313" key="2">
    <source>
        <dbReference type="Proteomes" id="UP000003688"/>
    </source>
</evidence>
<evidence type="ECO:0008006" key="3">
    <source>
        <dbReference type="Google" id="ProtNLM"/>
    </source>
</evidence>
<dbReference type="STRING" id="320771.Cflav_PD3314"/>
<evidence type="ECO:0000313" key="1">
    <source>
        <dbReference type="EMBL" id="EEF60344.1"/>
    </source>
</evidence>
<dbReference type="Proteomes" id="UP000003688">
    <property type="component" value="Unassembled WGS sequence"/>
</dbReference>
<dbReference type="SUPFAM" id="SSF52200">
    <property type="entry name" value="Toll/Interleukin receptor TIR domain"/>
    <property type="match status" value="1"/>
</dbReference>